<evidence type="ECO:0000313" key="1">
    <source>
        <dbReference type="EMBL" id="CDW19116.1"/>
    </source>
</evidence>
<accession>A0A0K2T0U9</accession>
<feature type="non-terminal residue" evidence="1">
    <location>
        <position position="66"/>
    </location>
</feature>
<sequence length="66" mass="7715">MIKDESSFVLLVHWSMPSGFRRPRFNTSGSKLFSSFFFILFHDCHALHLLVGKHKSSNYIIKNTKK</sequence>
<name>A0A0K2T0U9_LEPSM</name>
<dbReference type="AlphaFoldDB" id="A0A0K2T0U9"/>
<proteinExistence type="predicted"/>
<organism evidence="1">
    <name type="scientific">Lepeophtheirus salmonis</name>
    <name type="common">Salmon louse</name>
    <name type="synonym">Caligus salmonis</name>
    <dbReference type="NCBI Taxonomy" id="72036"/>
    <lineage>
        <taxon>Eukaryota</taxon>
        <taxon>Metazoa</taxon>
        <taxon>Ecdysozoa</taxon>
        <taxon>Arthropoda</taxon>
        <taxon>Crustacea</taxon>
        <taxon>Multicrustacea</taxon>
        <taxon>Hexanauplia</taxon>
        <taxon>Copepoda</taxon>
        <taxon>Siphonostomatoida</taxon>
        <taxon>Caligidae</taxon>
        <taxon>Lepeophtheirus</taxon>
    </lineage>
</organism>
<dbReference type="EMBL" id="HACA01001755">
    <property type="protein sequence ID" value="CDW19116.1"/>
    <property type="molecule type" value="Transcribed_RNA"/>
</dbReference>
<reference evidence="1" key="1">
    <citation type="submission" date="2014-05" db="EMBL/GenBank/DDBJ databases">
        <authorList>
            <person name="Chronopoulou M."/>
        </authorList>
    </citation>
    <scope>NUCLEOTIDE SEQUENCE</scope>
    <source>
        <tissue evidence="1">Whole organism</tissue>
    </source>
</reference>
<protein>
    <submittedName>
        <fullName evidence="1">Uncharacterized protein</fullName>
    </submittedName>
</protein>